<accession>A0ABU2SKS6</accession>
<protein>
    <submittedName>
        <fullName evidence="2">Uncharacterized protein</fullName>
    </submittedName>
</protein>
<comment type="caution">
    <text evidence="2">The sequence shown here is derived from an EMBL/GenBank/DDBJ whole genome shotgun (WGS) entry which is preliminary data.</text>
</comment>
<dbReference type="EMBL" id="JAVRFI010000005">
    <property type="protein sequence ID" value="MDT0449578.1"/>
    <property type="molecule type" value="Genomic_DNA"/>
</dbReference>
<keyword evidence="3" id="KW-1185">Reference proteome</keyword>
<proteinExistence type="predicted"/>
<dbReference type="RefSeq" id="WP_311609979.1">
    <property type="nucleotide sequence ID" value="NZ_JAVRFI010000005.1"/>
</dbReference>
<evidence type="ECO:0000313" key="2">
    <source>
        <dbReference type="EMBL" id="MDT0449578.1"/>
    </source>
</evidence>
<sequence>MVLELDGLPEQPDCGDDAGPVRPPRRAADGLRELATLGYRHRATPEVTELRERIKETINA</sequence>
<name>A0ABU2SKS6_9ACTN</name>
<reference evidence="2" key="1">
    <citation type="submission" date="2024-05" db="EMBL/GenBank/DDBJ databases">
        <title>30 novel species of actinomycetes from the DSMZ collection.</title>
        <authorList>
            <person name="Nouioui I."/>
        </authorList>
    </citation>
    <scope>NUCLEOTIDE SEQUENCE</scope>
    <source>
        <strain evidence="2">DSM 40473</strain>
    </source>
</reference>
<evidence type="ECO:0000313" key="3">
    <source>
        <dbReference type="Proteomes" id="UP001180531"/>
    </source>
</evidence>
<feature type="region of interest" description="Disordered" evidence="1">
    <location>
        <begin position="1"/>
        <end position="25"/>
    </location>
</feature>
<gene>
    <name evidence="2" type="ORF">RM609_10920</name>
</gene>
<dbReference type="Proteomes" id="UP001180531">
    <property type="component" value="Unassembled WGS sequence"/>
</dbReference>
<organism evidence="2 3">
    <name type="scientific">Streptomyces hesseae</name>
    <dbReference type="NCBI Taxonomy" id="3075519"/>
    <lineage>
        <taxon>Bacteria</taxon>
        <taxon>Bacillati</taxon>
        <taxon>Actinomycetota</taxon>
        <taxon>Actinomycetes</taxon>
        <taxon>Kitasatosporales</taxon>
        <taxon>Streptomycetaceae</taxon>
        <taxon>Streptomyces</taxon>
    </lineage>
</organism>
<evidence type="ECO:0000256" key="1">
    <source>
        <dbReference type="SAM" id="MobiDB-lite"/>
    </source>
</evidence>